<dbReference type="PANTHER" id="PTHR43198">
    <property type="entry name" value="BIFUNCTIONAL TH2 PROTEIN"/>
    <property type="match status" value="1"/>
</dbReference>
<proteinExistence type="inferred from homology"/>
<comment type="pathway">
    <text evidence="1">Cofactor biosynthesis; thiamine diphosphate biosynthesis.</text>
</comment>
<organism evidence="3 4">
    <name type="scientific">Labrys monachus</name>
    <dbReference type="NCBI Taxonomy" id="217067"/>
    <lineage>
        <taxon>Bacteria</taxon>
        <taxon>Pseudomonadati</taxon>
        <taxon>Pseudomonadota</taxon>
        <taxon>Alphaproteobacteria</taxon>
        <taxon>Hyphomicrobiales</taxon>
        <taxon>Xanthobacteraceae</taxon>
        <taxon>Labrys</taxon>
    </lineage>
</organism>
<comment type="catalytic activity">
    <reaction evidence="1">
        <text>thiamine + H2O = 5-(2-hydroxyethyl)-4-methylthiazole + 4-amino-5-hydroxymethyl-2-methylpyrimidine + H(+)</text>
        <dbReference type="Rhea" id="RHEA:17509"/>
        <dbReference type="ChEBI" id="CHEBI:15377"/>
        <dbReference type="ChEBI" id="CHEBI:15378"/>
        <dbReference type="ChEBI" id="CHEBI:16892"/>
        <dbReference type="ChEBI" id="CHEBI:17957"/>
        <dbReference type="ChEBI" id="CHEBI:18385"/>
        <dbReference type="EC" id="3.5.99.2"/>
    </reaction>
</comment>
<dbReference type="InterPro" id="IPR026285">
    <property type="entry name" value="TenA_E"/>
</dbReference>
<dbReference type="Gene3D" id="1.20.910.10">
    <property type="entry name" value="Heme oxygenase-like"/>
    <property type="match status" value="1"/>
</dbReference>
<evidence type="ECO:0000259" key="2">
    <source>
        <dbReference type="Pfam" id="PF03070"/>
    </source>
</evidence>
<name>A0ABU0FID6_9HYPH</name>
<keyword evidence="1" id="KW-0784">Thiamine biosynthesis</keyword>
<evidence type="ECO:0000256" key="1">
    <source>
        <dbReference type="PIRNR" id="PIRNR003170"/>
    </source>
</evidence>
<dbReference type="PIRSF" id="PIRSF003170">
    <property type="entry name" value="Pet18p"/>
    <property type="match status" value="1"/>
</dbReference>
<comment type="function">
    <text evidence="1">Catalyzes an amino-pyrimidine hydrolysis reaction at the C5' of the pyrimidine moiety of thiamine compounds, a reaction that is part of a thiamine salvage pathway. Thus, catalyzes the conversion of 4-amino-5-aminomethyl-2-methylpyrimidine to 4-amino-5-hydroxymethyl-2-methylpyrimidine (HMP).</text>
</comment>
<dbReference type="InterPro" id="IPR004305">
    <property type="entry name" value="Thiaminase-2/PQQC"/>
</dbReference>
<dbReference type="RefSeq" id="WP_307431270.1">
    <property type="nucleotide sequence ID" value="NZ_JAUSVK010000001.1"/>
</dbReference>
<feature type="domain" description="Thiaminase-2/PQQC" evidence="2">
    <location>
        <begin position="15"/>
        <end position="212"/>
    </location>
</feature>
<dbReference type="InterPro" id="IPR016084">
    <property type="entry name" value="Haem_Oase-like_multi-hlx"/>
</dbReference>
<comment type="similarity">
    <text evidence="1">Belongs to the TenA family.</text>
</comment>
<dbReference type="PANTHER" id="PTHR43198:SF2">
    <property type="entry name" value="SI:CH1073-67J19.1-RELATED"/>
    <property type="match status" value="1"/>
</dbReference>
<dbReference type="Proteomes" id="UP001237448">
    <property type="component" value="Unassembled WGS sequence"/>
</dbReference>
<dbReference type="SUPFAM" id="SSF48613">
    <property type="entry name" value="Heme oxygenase-like"/>
    <property type="match status" value="1"/>
</dbReference>
<dbReference type="InterPro" id="IPR050967">
    <property type="entry name" value="Thiamine_Salvage_TenA"/>
</dbReference>
<accession>A0ABU0FID6</accession>
<gene>
    <name evidence="3" type="ORF">J3R73_004166</name>
</gene>
<keyword evidence="4" id="KW-1185">Reference proteome</keyword>
<keyword evidence="1 3" id="KW-0378">Hydrolase</keyword>
<protein>
    <recommendedName>
        <fullName evidence="1">Aminopyrimidine aminohydrolase</fullName>
        <ecNumber evidence="1">3.5.99.2</ecNumber>
    </recommendedName>
</protein>
<sequence>MLEQLLSDEILQANADVWEAMQHHRFVADIEADRLDPAVFRRYLVYENAFVETAISIFGHLLVKSPGLAEQHKLIQVLKALSEEQIAYFRETFEALGIPYADPATLDLPMPVLSFQQGMLSFAAHGAYVDGVAAMFAAEWMYWHWSRRVIAQPISEPVLRRWVALHTDEAFAAQARWLKDQLDAAGRSLDKAARKRISKVFRNALKFEIDFHSAPYSAAP</sequence>
<evidence type="ECO:0000313" key="4">
    <source>
        <dbReference type="Proteomes" id="UP001237448"/>
    </source>
</evidence>
<dbReference type="EC" id="3.5.99.2" evidence="1"/>
<dbReference type="GO" id="GO:0050334">
    <property type="term" value="F:thiaminase activity"/>
    <property type="evidence" value="ECO:0007669"/>
    <property type="project" value="UniProtKB-EC"/>
</dbReference>
<dbReference type="EMBL" id="JAUSVK010000001">
    <property type="protein sequence ID" value="MDQ0394374.1"/>
    <property type="molecule type" value="Genomic_DNA"/>
</dbReference>
<comment type="caution">
    <text evidence="3">The sequence shown here is derived from an EMBL/GenBank/DDBJ whole genome shotgun (WGS) entry which is preliminary data.</text>
</comment>
<reference evidence="3 4" key="1">
    <citation type="submission" date="2023-07" db="EMBL/GenBank/DDBJ databases">
        <title>Genomic Encyclopedia of Type Strains, Phase IV (KMG-IV): sequencing the most valuable type-strain genomes for metagenomic binning, comparative biology and taxonomic classification.</title>
        <authorList>
            <person name="Goeker M."/>
        </authorList>
    </citation>
    <scope>NUCLEOTIDE SEQUENCE [LARGE SCALE GENOMIC DNA]</scope>
    <source>
        <strain evidence="3 4">DSM 5896</strain>
    </source>
</reference>
<dbReference type="CDD" id="cd19358">
    <property type="entry name" value="TenA_E_Spr0628-like"/>
    <property type="match status" value="1"/>
</dbReference>
<evidence type="ECO:0000313" key="3">
    <source>
        <dbReference type="EMBL" id="MDQ0394374.1"/>
    </source>
</evidence>
<dbReference type="Pfam" id="PF03070">
    <property type="entry name" value="TENA_THI-4"/>
    <property type="match status" value="1"/>
</dbReference>
<comment type="catalytic activity">
    <reaction evidence="1">
        <text>4-amino-5-aminomethyl-2-methylpyrimidine + H2O = 4-amino-5-hydroxymethyl-2-methylpyrimidine + NH4(+)</text>
        <dbReference type="Rhea" id="RHEA:31799"/>
        <dbReference type="ChEBI" id="CHEBI:15377"/>
        <dbReference type="ChEBI" id="CHEBI:16892"/>
        <dbReference type="ChEBI" id="CHEBI:28938"/>
        <dbReference type="ChEBI" id="CHEBI:63416"/>
        <dbReference type="EC" id="3.5.99.2"/>
    </reaction>
</comment>